<dbReference type="Gene3D" id="3.90.220.20">
    <property type="entry name" value="DNA methylase specificity domains"/>
    <property type="match status" value="2"/>
</dbReference>
<dbReference type="PANTHER" id="PTHR30408">
    <property type="entry name" value="TYPE-1 RESTRICTION ENZYME ECOKI SPECIFICITY PROTEIN"/>
    <property type="match status" value="1"/>
</dbReference>
<dbReference type="InterPro" id="IPR052021">
    <property type="entry name" value="Type-I_RS_S_subunit"/>
</dbReference>
<dbReference type="GO" id="GO:0009307">
    <property type="term" value="P:DNA restriction-modification system"/>
    <property type="evidence" value="ECO:0007669"/>
    <property type="project" value="UniProtKB-KW"/>
</dbReference>
<protein>
    <submittedName>
        <fullName evidence="5">Restriction endonuclease subunit S</fullName>
    </submittedName>
</protein>
<evidence type="ECO:0000313" key="5">
    <source>
        <dbReference type="EMBL" id="RCU43058.1"/>
    </source>
</evidence>
<dbReference type="RefSeq" id="WP_114303645.1">
    <property type="nucleotide sequence ID" value="NZ_QPIE01000004.1"/>
</dbReference>
<evidence type="ECO:0000256" key="3">
    <source>
        <dbReference type="ARBA" id="ARBA00023125"/>
    </source>
</evidence>
<feature type="domain" description="BAH" evidence="4">
    <location>
        <begin position="69"/>
        <end position="189"/>
    </location>
</feature>
<dbReference type="SUPFAM" id="SSF116734">
    <property type="entry name" value="DNA methylase specificity domain"/>
    <property type="match status" value="2"/>
</dbReference>
<keyword evidence="6" id="KW-1185">Reference proteome</keyword>
<reference evidence="5 6" key="1">
    <citation type="submission" date="2018-07" db="EMBL/GenBank/DDBJ databases">
        <title>Chryseobacterium lacus sp. nov., isolated from lake water.</title>
        <authorList>
            <person name="Li C.-M."/>
        </authorList>
    </citation>
    <scope>NUCLEOTIDE SEQUENCE [LARGE SCALE GENOMIC DNA]</scope>
    <source>
        <strain evidence="5 6">YLOS41</strain>
    </source>
</reference>
<dbReference type="InterPro" id="IPR000055">
    <property type="entry name" value="Restrct_endonuc_typeI_TRD"/>
</dbReference>
<proteinExistence type="inferred from homology"/>
<dbReference type="PANTHER" id="PTHR30408:SF13">
    <property type="entry name" value="TYPE I RESTRICTION ENZYME HINDI SPECIFICITY SUBUNIT"/>
    <property type="match status" value="1"/>
</dbReference>
<evidence type="ECO:0000256" key="1">
    <source>
        <dbReference type="ARBA" id="ARBA00010923"/>
    </source>
</evidence>
<dbReference type="GO" id="GO:0003682">
    <property type="term" value="F:chromatin binding"/>
    <property type="evidence" value="ECO:0007669"/>
    <property type="project" value="InterPro"/>
</dbReference>
<dbReference type="AlphaFoldDB" id="A0A368MXY0"/>
<dbReference type="CDD" id="cd17262">
    <property type="entry name" value="RMtype1_S_Aco12261I-TRD2-CR2"/>
    <property type="match status" value="1"/>
</dbReference>
<accession>A0A368MXY0</accession>
<keyword evidence="5" id="KW-0255">Endonuclease</keyword>
<dbReference type="GO" id="GO:0003677">
    <property type="term" value="F:DNA binding"/>
    <property type="evidence" value="ECO:0007669"/>
    <property type="project" value="UniProtKB-KW"/>
</dbReference>
<dbReference type="InterPro" id="IPR001025">
    <property type="entry name" value="BAH_dom"/>
</dbReference>
<organism evidence="5 6">
    <name type="scientific">Chryseobacterium lacus</name>
    <dbReference type="NCBI Taxonomy" id="2058346"/>
    <lineage>
        <taxon>Bacteria</taxon>
        <taxon>Pseudomonadati</taxon>
        <taxon>Bacteroidota</taxon>
        <taxon>Flavobacteriia</taxon>
        <taxon>Flavobacteriales</taxon>
        <taxon>Weeksellaceae</taxon>
        <taxon>Chryseobacterium group</taxon>
        <taxon>Chryseobacterium</taxon>
    </lineage>
</organism>
<sequence>MFLKLWDMSYKRLGNYIQQVNVRNKDLETEVLLGVSITKKLIPSIANVIGTDMSTYKIIEKGQFAYGTVTSRNGDKISIALSDQYDKALVSQIYVVFEVIDTEELLPEYLMMWFSRPEFDRYVRFHSHGSTRETFDWADMCEVELPIPTIEEQRQIVAQYQSIANKIKVNDQICEKLEATAQALYKHWFVDFEFPVGHCEESGTNDKAIPALVAEETSLYATKQKGYKSSGGKMVWNEELGKEIPEGWEVGILKDIFDNFDSKRKPITASDRIKEKGLYPYYGAAALMDYIDDYIFDGTYILLGEDGTVMNNDGSPVLQYVWGKFWVNNHAHVLKGKNGFDENSLYLLLKNTNVSDIITGGVQLKINQGNLNNLSIIKPSENLLLAFNKEIYTKFEIIKNYKEQNQKLTQLQSLLLSRLAVGEEVSA</sequence>
<keyword evidence="2" id="KW-0680">Restriction system</keyword>
<dbReference type="EMBL" id="QPIE01000004">
    <property type="protein sequence ID" value="RCU43058.1"/>
    <property type="molecule type" value="Genomic_DNA"/>
</dbReference>
<evidence type="ECO:0000256" key="2">
    <source>
        <dbReference type="ARBA" id="ARBA00022747"/>
    </source>
</evidence>
<keyword evidence="5" id="KW-0540">Nuclease</keyword>
<dbReference type="Pfam" id="PF01420">
    <property type="entry name" value="Methylase_S"/>
    <property type="match status" value="2"/>
</dbReference>
<keyword evidence="3" id="KW-0238">DNA-binding</keyword>
<comment type="caution">
    <text evidence="5">The sequence shown here is derived from an EMBL/GenBank/DDBJ whole genome shotgun (WGS) entry which is preliminary data.</text>
</comment>
<dbReference type="Proteomes" id="UP000252172">
    <property type="component" value="Unassembled WGS sequence"/>
</dbReference>
<dbReference type="OrthoDB" id="9816225at2"/>
<name>A0A368MXY0_9FLAO</name>
<evidence type="ECO:0000313" key="6">
    <source>
        <dbReference type="Proteomes" id="UP000252172"/>
    </source>
</evidence>
<keyword evidence="5" id="KW-0378">Hydrolase</keyword>
<evidence type="ECO:0000259" key="4">
    <source>
        <dbReference type="PROSITE" id="PS51038"/>
    </source>
</evidence>
<gene>
    <name evidence="5" type="ORF">DQ356_06400</name>
</gene>
<dbReference type="PROSITE" id="PS51038">
    <property type="entry name" value="BAH"/>
    <property type="match status" value="1"/>
</dbReference>
<comment type="similarity">
    <text evidence="1">Belongs to the type-I restriction system S methylase family.</text>
</comment>
<dbReference type="GO" id="GO:0004519">
    <property type="term" value="F:endonuclease activity"/>
    <property type="evidence" value="ECO:0007669"/>
    <property type="project" value="UniProtKB-KW"/>
</dbReference>
<dbReference type="InterPro" id="IPR044946">
    <property type="entry name" value="Restrct_endonuc_typeI_TRD_sf"/>
</dbReference>